<comment type="caution">
    <text evidence="2">The sequence shown here is derived from an EMBL/GenBank/DDBJ whole genome shotgun (WGS) entry which is preliminary data.</text>
</comment>
<feature type="region of interest" description="Disordered" evidence="1">
    <location>
        <begin position="35"/>
        <end position="137"/>
    </location>
</feature>
<reference evidence="2" key="1">
    <citation type="submission" date="2022-07" db="EMBL/GenBank/DDBJ databases">
        <title>Chromosome-level genome of Muraenolepis orangiensis.</title>
        <authorList>
            <person name="Kim J."/>
        </authorList>
    </citation>
    <scope>NUCLEOTIDE SEQUENCE</scope>
    <source>
        <strain evidence="2">KU_S4_2022</strain>
        <tissue evidence="2">Muscle</tissue>
    </source>
</reference>
<feature type="compositionally biased region" description="Polar residues" evidence="1">
    <location>
        <begin position="36"/>
        <end position="50"/>
    </location>
</feature>
<feature type="compositionally biased region" description="Basic and acidic residues" evidence="1">
    <location>
        <begin position="56"/>
        <end position="89"/>
    </location>
</feature>
<dbReference type="AlphaFoldDB" id="A0A9Q0ES80"/>
<sequence>IPGINQENILVWPLDCGDGVRETAASCSNRLELIPQSYSPPANKPPNNATICPGEGRGKGTGERDGGEGRGRGTGERDGGEGRGERDGGEGGTGGEGRGRETGERDGGRETGERDGGEGRGRDGGEGGRRQAEMAGL</sequence>
<proteinExistence type="predicted"/>
<accession>A0A9Q0ES80</accession>
<evidence type="ECO:0000313" key="3">
    <source>
        <dbReference type="Proteomes" id="UP001148018"/>
    </source>
</evidence>
<protein>
    <submittedName>
        <fullName evidence="2">Uncharacterized protein</fullName>
    </submittedName>
</protein>
<evidence type="ECO:0000256" key="1">
    <source>
        <dbReference type="SAM" id="MobiDB-lite"/>
    </source>
</evidence>
<name>A0A9Q0ES80_9TELE</name>
<dbReference type="EMBL" id="JANIIK010000037">
    <property type="protein sequence ID" value="KAJ3611468.1"/>
    <property type="molecule type" value="Genomic_DNA"/>
</dbReference>
<keyword evidence="3" id="KW-1185">Reference proteome</keyword>
<gene>
    <name evidence="2" type="ORF">NHX12_021483</name>
</gene>
<feature type="compositionally biased region" description="Basic and acidic residues" evidence="1">
    <location>
        <begin position="97"/>
        <end position="137"/>
    </location>
</feature>
<organism evidence="2 3">
    <name type="scientific">Muraenolepis orangiensis</name>
    <name type="common">Patagonian moray cod</name>
    <dbReference type="NCBI Taxonomy" id="630683"/>
    <lineage>
        <taxon>Eukaryota</taxon>
        <taxon>Metazoa</taxon>
        <taxon>Chordata</taxon>
        <taxon>Craniata</taxon>
        <taxon>Vertebrata</taxon>
        <taxon>Euteleostomi</taxon>
        <taxon>Actinopterygii</taxon>
        <taxon>Neopterygii</taxon>
        <taxon>Teleostei</taxon>
        <taxon>Neoteleostei</taxon>
        <taxon>Acanthomorphata</taxon>
        <taxon>Zeiogadaria</taxon>
        <taxon>Gadariae</taxon>
        <taxon>Gadiformes</taxon>
        <taxon>Muraenolepidoidei</taxon>
        <taxon>Muraenolepididae</taxon>
        <taxon>Muraenolepis</taxon>
    </lineage>
</organism>
<evidence type="ECO:0000313" key="2">
    <source>
        <dbReference type="EMBL" id="KAJ3611468.1"/>
    </source>
</evidence>
<feature type="non-terminal residue" evidence="2">
    <location>
        <position position="137"/>
    </location>
</feature>
<dbReference type="Proteomes" id="UP001148018">
    <property type="component" value="Unassembled WGS sequence"/>
</dbReference>